<keyword evidence="1" id="KW-0812">Transmembrane</keyword>
<dbReference type="AlphaFoldDB" id="A0A9X1LZT2"/>
<dbReference type="EMBL" id="JAJFZP010000004">
    <property type="protein sequence ID" value="MCC3268411.1"/>
    <property type="molecule type" value="Genomic_DNA"/>
</dbReference>
<evidence type="ECO:0000313" key="3">
    <source>
        <dbReference type="Proteomes" id="UP001139264"/>
    </source>
</evidence>
<evidence type="ECO:0000313" key="2">
    <source>
        <dbReference type="EMBL" id="MCC3268411.1"/>
    </source>
</evidence>
<proteinExistence type="predicted"/>
<comment type="caution">
    <text evidence="2">The sequence shown here is derived from an EMBL/GenBank/DDBJ whole genome shotgun (WGS) entry which is preliminary data.</text>
</comment>
<feature type="transmembrane region" description="Helical" evidence="1">
    <location>
        <begin position="20"/>
        <end position="41"/>
    </location>
</feature>
<protein>
    <recommendedName>
        <fullName evidence="4">Pilus assembly protein TadE</fullName>
    </recommendedName>
</protein>
<evidence type="ECO:0008006" key="4">
    <source>
        <dbReference type="Google" id="ProtNLM"/>
    </source>
</evidence>
<dbReference type="Proteomes" id="UP001139264">
    <property type="component" value="Unassembled WGS sequence"/>
</dbReference>
<name>A0A9X1LZT2_9MICC</name>
<keyword evidence="1" id="KW-1133">Transmembrane helix</keyword>
<dbReference type="RefSeq" id="WP_227906937.1">
    <property type="nucleotide sequence ID" value="NZ_CP095461.1"/>
</dbReference>
<sequence length="123" mass="12272">MKRAGPLDTAARGAVTAELAVGLPAVVLLLAAVLTGVAAGATQLRVEEAARAAARELMRGSGAEAEDAARRIAGPNALIAVSVNGEWMQVEVRSSVAAPLLDLLPLEVTATAAVLPESLAPGG</sequence>
<evidence type="ECO:0000256" key="1">
    <source>
        <dbReference type="SAM" id="Phobius"/>
    </source>
</evidence>
<dbReference type="InterPro" id="IPR049790">
    <property type="entry name" value="Rv3655c/TadE"/>
</dbReference>
<keyword evidence="1" id="KW-0472">Membrane</keyword>
<gene>
    <name evidence="2" type="ORF">LJ751_03405</name>
</gene>
<dbReference type="NCBIfam" id="NF041390">
    <property type="entry name" value="TadE_Rv3655c"/>
    <property type="match status" value="1"/>
</dbReference>
<accession>A0A9X1LZT2</accession>
<reference evidence="2" key="1">
    <citation type="submission" date="2021-10" db="EMBL/GenBank/DDBJ databases">
        <title>Novel species in genus Arthrobacter.</title>
        <authorList>
            <person name="Liu Y."/>
        </authorList>
    </citation>
    <scope>NUCLEOTIDE SEQUENCE</scope>
    <source>
        <strain evidence="2">Zg-Y809</strain>
    </source>
</reference>
<organism evidence="2 3">
    <name type="scientific">Arthrobacter gengyunqii</name>
    <dbReference type="NCBI Taxonomy" id="2886940"/>
    <lineage>
        <taxon>Bacteria</taxon>
        <taxon>Bacillati</taxon>
        <taxon>Actinomycetota</taxon>
        <taxon>Actinomycetes</taxon>
        <taxon>Micrococcales</taxon>
        <taxon>Micrococcaceae</taxon>
        <taxon>Arthrobacter</taxon>
    </lineage>
</organism>